<keyword evidence="4 5" id="KW-0472">Membrane</keyword>
<evidence type="ECO:0000256" key="1">
    <source>
        <dbReference type="ARBA" id="ARBA00004370"/>
    </source>
</evidence>
<dbReference type="Proteomes" id="UP000552587">
    <property type="component" value="Unassembled WGS sequence"/>
</dbReference>
<evidence type="ECO:0000313" key="7">
    <source>
        <dbReference type="Proteomes" id="UP000552587"/>
    </source>
</evidence>
<comment type="caution">
    <text evidence="6">The sequence shown here is derived from an EMBL/GenBank/DDBJ whole genome shotgun (WGS) entry which is preliminary data.</text>
</comment>
<evidence type="ECO:0000313" key="6">
    <source>
        <dbReference type="EMBL" id="MBB1089452.1"/>
    </source>
</evidence>
<dbReference type="PANTHER" id="PTHR35814">
    <property type="match status" value="1"/>
</dbReference>
<keyword evidence="3 5" id="KW-1133">Transmembrane helix</keyword>
<dbReference type="AlphaFoldDB" id="A0A7W3U5U9"/>
<accession>A0A7W3U5U9</accession>
<evidence type="ECO:0000256" key="2">
    <source>
        <dbReference type="ARBA" id="ARBA00022692"/>
    </source>
</evidence>
<reference evidence="6 7" key="1">
    <citation type="submission" date="2020-07" db="EMBL/GenBank/DDBJ databases">
        <authorList>
            <person name="Xu S."/>
            <person name="Li A."/>
        </authorList>
    </citation>
    <scope>NUCLEOTIDE SEQUENCE [LARGE SCALE GENOMIC DNA]</scope>
    <source>
        <strain evidence="6 7">SG-8</strain>
    </source>
</reference>
<dbReference type="InterPro" id="IPR001129">
    <property type="entry name" value="Membr-assoc_MAPEG"/>
</dbReference>
<gene>
    <name evidence="6" type="ORF">H4F99_13285</name>
</gene>
<evidence type="ECO:0000256" key="5">
    <source>
        <dbReference type="SAM" id="Phobius"/>
    </source>
</evidence>
<proteinExistence type="predicted"/>
<organism evidence="6 7">
    <name type="scientific">Marilutibacter penaei</name>
    <dbReference type="NCBI Taxonomy" id="2759900"/>
    <lineage>
        <taxon>Bacteria</taxon>
        <taxon>Pseudomonadati</taxon>
        <taxon>Pseudomonadota</taxon>
        <taxon>Gammaproteobacteria</taxon>
        <taxon>Lysobacterales</taxon>
        <taxon>Lysobacteraceae</taxon>
        <taxon>Marilutibacter</taxon>
    </lineage>
</organism>
<comment type="subcellular location">
    <subcellularLocation>
        <location evidence="1">Membrane</location>
    </subcellularLocation>
</comment>
<sequence length="131" mass="13925">MPLVTLLFASLLVLLNLVLLARVSLSRRQAQIGIGSGGNPALQRRIRVHANFIEQVPLALLLMAVLELSGLAPGWLWGLGAALLLGRVLHAVGLSRTAGYSFGRAVGTLLSWGVLLVASLLGLWVVLFRLA</sequence>
<name>A0A7W3U5U9_9GAMM</name>
<keyword evidence="7" id="KW-1185">Reference proteome</keyword>
<protein>
    <submittedName>
        <fullName evidence="6">MAPEG family protein</fullName>
    </submittedName>
</protein>
<feature type="transmembrane region" description="Helical" evidence="5">
    <location>
        <begin position="106"/>
        <end position="127"/>
    </location>
</feature>
<dbReference type="InterPro" id="IPR023352">
    <property type="entry name" value="MAPEG-like_dom_sf"/>
</dbReference>
<evidence type="ECO:0000256" key="3">
    <source>
        <dbReference type="ARBA" id="ARBA00022989"/>
    </source>
</evidence>
<dbReference type="GO" id="GO:0016020">
    <property type="term" value="C:membrane"/>
    <property type="evidence" value="ECO:0007669"/>
    <property type="project" value="UniProtKB-SubCell"/>
</dbReference>
<dbReference type="Gene3D" id="1.20.120.550">
    <property type="entry name" value="Membrane associated eicosanoid/glutathione metabolism-like domain"/>
    <property type="match status" value="1"/>
</dbReference>
<dbReference type="Pfam" id="PF01124">
    <property type="entry name" value="MAPEG"/>
    <property type="match status" value="1"/>
</dbReference>
<dbReference type="PANTHER" id="PTHR35814:SF1">
    <property type="entry name" value="GLUTATHIONE S-TRANSFERASE-RELATED"/>
    <property type="match status" value="1"/>
</dbReference>
<dbReference type="EMBL" id="JACHTE010000009">
    <property type="protein sequence ID" value="MBB1089452.1"/>
    <property type="molecule type" value="Genomic_DNA"/>
</dbReference>
<dbReference type="SUPFAM" id="SSF161084">
    <property type="entry name" value="MAPEG domain-like"/>
    <property type="match status" value="1"/>
</dbReference>
<evidence type="ECO:0000256" key="4">
    <source>
        <dbReference type="ARBA" id="ARBA00023136"/>
    </source>
</evidence>
<keyword evidence="2 5" id="KW-0812">Transmembrane</keyword>